<proteinExistence type="predicted"/>
<reference evidence="3" key="1">
    <citation type="submission" date="2023-07" db="EMBL/GenBank/DDBJ databases">
        <title>Genomic Encyclopedia of Type Strains, Phase IV (KMG-IV): sequencing the most valuable type-strain genomes for metagenomic binning, comparative biology and taxonomic classification.</title>
        <authorList>
            <person name="Goeker M."/>
        </authorList>
    </citation>
    <scope>NUCLEOTIDE SEQUENCE</scope>
    <source>
        <strain evidence="3">DSM 24202</strain>
    </source>
</reference>
<comment type="caution">
    <text evidence="3">The sequence shown here is derived from an EMBL/GenBank/DDBJ whole genome shotgun (WGS) entry which is preliminary data.</text>
</comment>
<dbReference type="Pfam" id="PF13173">
    <property type="entry name" value="AAA_14"/>
    <property type="match status" value="1"/>
</dbReference>
<dbReference type="SUPFAM" id="SSF52540">
    <property type="entry name" value="P-loop containing nucleoside triphosphate hydrolases"/>
    <property type="match status" value="1"/>
</dbReference>
<dbReference type="Proteomes" id="UP001238163">
    <property type="component" value="Unassembled WGS sequence"/>
</dbReference>
<dbReference type="InterPro" id="IPR041682">
    <property type="entry name" value="AAA_14"/>
</dbReference>
<evidence type="ECO:0000313" key="3">
    <source>
        <dbReference type="EMBL" id="MDQ0290430.1"/>
    </source>
</evidence>
<dbReference type="AlphaFoldDB" id="A0AAE3VHE3"/>
<dbReference type="Gene3D" id="3.40.50.300">
    <property type="entry name" value="P-loop containing nucleotide triphosphate hydrolases"/>
    <property type="match status" value="1"/>
</dbReference>
<protein>
    <submittedName>
        <fullName evidence="3">AAA+ superfamily ATPase</fullName>
    </submittedName>
</protein>
<dbReference type="Pfam" id="PF13635">
    <property type="entry name" value="DUF4143"/>
    <property type="match status" value="1"/>
</dbReference>
<feature type="domain" description="AAA" evidence="1">
    <location>
        <begin position="19"/>
        <end position="154"/>
    </location>
</feature>
<dbReference type="RefSeq" id="WP_307261950.1">
    <property type="nucleotide sequence ID" value="NZ_JAUSVL010000001.1"/>
</dbReference>
<dbReference type="EMBL" id="JAUSVL010000001">
    <property type="protein sequence ID" value="MDQ0290430.1"/>
    <property type="molecule type" value="Genomic_DNA"/>
</dbReference>
<name>A0AAE3VHE3_9BACT</name>
<dbReference type="PANTHER" id="PTHR33295">
    <property type="entry name" value="ATPASE"/>
    <property type="match status" value="1"/>
</dbReference>
<keyword evidence="4" id="KW-1185">Reference proteome</keyword>
<feature type="domain" description="DUF4143" evidence="2">
    <location>
        <begin position="225"/>
        <end position="385"/>
    </location>
</feature>
<sequence length="441" mass="50102">MIYRDIMATLAAWRTASVRKPVLLRGARQIGKTWVMEQFAKEHFDYLAKFDFDETPELSQVFSRTRDIKRLLQELALYVDVPLEAGRTLIVLDEIQACEAALNSLKYFCENAPEYHVIAAGSLLGVAVKQHKMQVPVGKVTVLTMHPVSFREFLHTVDERTWHYINDLDGITPLPEIIFNKLALEYKRYLVCGGMPEAVMALIENQGMSQVDKILQDILDLYELDFAKYAAAGQIPRIHALWHSLPSQLAKENRKFLYKVVRDGARAREYEDGLLWLEEAGMIQRVFNISKPGMPLSAYKDVSAFKVYAGDCGLLRRLARVSPEIILGESSGYTEFRGALAENAVLQSLRSQGNDAPYYWSSDGRAEVDFILQFPTEIIPMEVKSERRISGKSLSVYAQKYQPTHRIRYSMNNLQQNDGLLSCPLPLADWTEKLIGLCPQA</sequence>
<accession>A0AAE3VHE3</accession>
<organism evidence="3 4">
    <name type="scientific">Oligosphaera ethanolica</name>
    <dbReference type="NCBI Taxonomy" id="760260"/>
    <lineage>
        <taxon>Bacteria</taxon>
        <taxon>Pseudomonadati</taxon>
        <taxon>Lentisphaerota</taxon>
        <taxon>Oligosphaeria</taxon>
        <taxon>Oligosphaerales</taxon>
        <taxon>Oligosphaeraceae</taxon>
        <taxon>Oligosphaera</taxon>
    </lineage>
</organism>
<evidence type="ECO:0000313" key="4">
    <source>
        <dbReference type="Proteomes" id="UP001238163"/>
    </source>
</evidence>
<dbReference type="InterPro" id="IPR025420">
    <property type="entry name" value="DUF4143"/>
</dbReference>
<evidence type="ECO:0000259" key="1">
    <source>
        <dbReference type="Pfam" id="PF13173"/>
    </source>
</evidence>
<evidence type="ECO:0000259" key="2">
    <source>
        <dbReference type="Pfam" id="PF13635"/>
    </source>
</evidence>
<dbReference type="InterPro" id="IPR027417">
    <property type="entry name" value="P-loop_NTPase"/>
</dbReference>
<dbReference type="PANTHER" id="PTHR33295:SF7">
    <property type="entry name" value="ATPASE"/>
    <property type="match status" value="1"/>
</dbReference>
<gene>
    <name evidence="3" type="ORF">J3R75_002537</name>
</gene>